<feature type="chain" id="PRO_5044337486" description="Outer membrane protein beta-barrel domain-containing protein" evidence="1">
    <location>
        <begin position="20"/>
        <end position="150"/>
    </location>
</feature>
<name>A0AB38YDN1_9GAMM</name>
<evidence type="ECO:0000313" key="2">
    <source>
        <dbReference type="EMBL" id="WLD57470.1"/>
    </source>
</evidence>
<protein>
    <recommendedName>
        <fullName evidence="3">Outer membrane protein beta-barrel domain-containing protein</fullName>
    </recommendedName>
</protein>
<sequence length="150" mass="15647">MKRLVILLVAMSFAAAAHADVNIRTNQASTGLMVGSYADGIGGIFSYSIPIQADGLRRSGLGLMIDAELGGGIGDDFVMAGDLGLNLMFFLNNATSIYAGLGLGTQLLPGSDFGPSGEIGINFRLDSARLFVEAGQHAGRNNYLGIGMRF</sequence>
<proteinExistence type="predicted"/>
<keyword evidence="1" id="KW-0732">Signal</keyword>
<feature type="signal peptide" evidence="1">
    <location>
        <begin position="1"/>
        <end position="19"/>
    </location>
</feature>
<evidence type="ECO:0008006" key="3">
    <source>
        <dbReference type="Google" id="ProtNLM"/>
    </source>
</evidence>
<dbReference type="AlphaFoldDB" id="A0AB38YDN1"/>
<accession>A0AB38YDN1</accession>
<reference evidence="2" key="1">
    <citation type="submission" date="2022-07" db="EMBL/GenBank/DDBJ databases">
        <title>Complete genome sequence of Salinispirillum sp. LH10-3-1 capable of multiple carbohydrate inversion isolated from a soda lake.</title>
        <authorList>
            <person name="Liu J."/>
            <person name="Zhai Y."/>
            <person name="Zhang H."/>
            <person name="Yang H."/>
            <person name="Qu J."/>
            <person name="Li J."/>
        </authorList>
    </citation>
    <scope>NUCLEOTIDE SEQUENCE</scope>
    <source>
        <strain evidence="2">LH 10-3-1</strain>
    </source>
</reference>
<evidence type="ECO:0000256" key="1">
    <source>
        <dbReference type="SAM" id="SignalP"/>
    </source>
</evidence>
<organism evidence="2">
    <name type="scientific">Salinispirillum sp. LH 10-3-1</name>
    <dbReference type="NCBI Taxonomy" id="2952525"/>
    <lineage>
        <taxon>Bacteria</taxon>
        <taxon>Pseudomonadati</taxon>
        <taxon>Pseudomonadota</taxon>
        <taxon>Gammaproteobacteria</taxon>
        <taxon>Oceanospirillales</taxon>
        <taxon>Saccharospirillaceae</taxon>
        <taxon>Salinispirillum</taxon>
    </lineage>
</organism>
<dbReference type="RefSeq" id="WP_304994755.1">
    <property type="nucleotide sequence ID" value="NZ_CP101717.1"/>
</dbReference>
<dbReference type="EMBL" id="CP101717">
    <property type="protein sequence ID" value="WLD57470.1"/>
    <property type="molecule type" value="Genomic_DNA"/>
</dbReference>
<gene>
    <name evidence="2" type="ORF">NFC81_12220</name>
</gene>